<keyword evidence="5" id="KW-0805">Transcription regulation</keyword>
<dbReference type="InterPro" id="IPR009057">
    <property type="entry name" value="Homeodomain-like_sf"/>
</dbReference>
<keyword evidence="3 8" id="KW-0597">Phosphoprotein</keyword>
<dbReference type="PROSITE" id="PS50110">
    <property type="entry name" value="RESPONSE_REGULATORY"/>
    <property type="match status" value="1"/>
</dbReference>
<dbReference type="PROSITE" id="PS00041">
    <property type="entry name" value="HTH_ARAC_FAMILY_1"/>
    <property type="match status" value="1"/>
</dbReference>
<keyword evidence="12" id="KW-1185">Reference proteome</keyword>
<evidence type="ECO:0000313" key="11">
    <source>
        <dbReference type="EMBL" id="TBL70315.1"/>
    </source>
</evidence>
<keyword evidence="7" id="KW-0804">Transcription</keyword>
<keyword evidence="4" id="KW-0902">Two-component regulatory system</keyword>
<dbReference type="InterPro" id="IPR001789">
    <property type="entry name" value="Sig_transdc_resp-reg_receiver"/>
</dbReference>
<evidence type="ECO:0000256" key="8">
    <source>
        <dbReference type="PROSITE-ProRule" id="PRU00169"/>
    </source>
</evidence>
<dbReference type="InterPro" id="IPR011006">
    <property type="entry name" value="CheY-like_superfamily"/>
</dbReference>
<evidence type="ECO:0000256" key="3">
    <source>
        <dbReference type="ARBA" id="ARBA00022553"/>
    </source>
</evidence>
<dbReference type="Pfam" id="PF00072">
    <property type="entry name" value="Response_reg"/>
    <property type="match status" value="1"/>
</dbReference>
<dbReference type="PANTHER" id="PTHR42713:SF3">
    <property type="entry name" value="TRANSCRIPTIONAL REGULATORY PROTEIN HPTR"/>
    <property type="match status" value="1"/>
</dbReference>
<comment type="caution">
    <text evidence="11">The sequence shown here is derived from an EMBL/GenBank/DDBJ whole genome shotgun (WGS) entry which is preliminary data.</text>
</comment>
<feature type="domain" description="HTH araC/xylS-type" evidence="9">
    <location>
        <begin position="316"/>
        <end position="414"/>
    </location>
</feature>
<sequence length="418" mass="47955">MNILLVDDEPYILRSLREMIEGARADWHIVGAVEDGEEAISVLKREEVDLVISDIKMPALDGIQLIQFMQKHFPTTKVILLSGYQDFEYAQQAIRHGVTEYILKPSSLETIVQSIERIDLFIKGQQNKLKLQRSREKEILEKRLDDLLFDLPSPYYDRDLYPAYENISVFTCSLRNSVLPHGWQEPTAYSAIKNVAEEWLASFGQCFAIIQDQHICVIVFLNKAEPLGEEPALAMIAEFRQTVSKLLKIELTVGVGLVCTKLETLSKHYKESIRALEEARLNGAHIANSGELQEEMLVPGHLEQTYEVKKNRRVIEIVLAQMENRLKEDLSLKTLAEIVYLNPTYLGRIFKEETGENFSNYLIQLRMNKAKQLLGNPCLKVYEVCEEIGYSDPAHFTHVFKRTVGVTPHEYKTRAQIN</sequence>
<dbReference type="InterPro" id="IPR018060">
    <property type="entry name" value="HTH_AraC"/>
</dbReference>
<keyword evidence="6" id="KW-0238">DNA-binding</keyword>
<comment type="subcellular location">
    <subcellularLocation>
        <location evidence="1">Cytoplasm</location>
    </subcellularLocation>
</comment>
<dbReference type="InterPro" id="IPR051552">
    <property type="entry name" value="HptR"/>
</dbReference>
<dbReference type="GO" id="GO:0005737">
    <property type="term" value="C:cytoplasm"/>
    <property type="evidence" value="ECO:0007669"/>
    <property type="project" value="UniProtKB-SubCell"/>
</dbReference>
<evidence type="ECO:0000256" key="6">
    <source>
        <dbReference type="ARBA" id="ARBA00023125"/>
    </source>
</evidence>
<protein>
    <submittedName>
        <fullName evidence="11">Response regulator</fullName>
    </submittedName>
</protein>
<evidence type="ECO:0000259" key="10">
    <source>
        <dbReference type="PROSITE" id="PS50110"/>
    </source>
</evidence>
<evidence type="ECO:0000256" key="5">
    <source>
        <dbReference type="ARBA" id="ARBA00023015"/>
    </source>
</evidence>
<dbReference type="InterPro" id="IPR041522">
    <property type="entry name" value="CdaR_GGDEF"/>
</dbReference>
<dbReference type="Gene3D" id="3.40.50.2300">
    <property type="match status" value="1"/>
</dbReference>
<gene>
    <name evidence="11" type="ORF">EYB31_33920</name>
</gene>
<feature type="domain" description="Response regulatory" evidence="10">
    <location>
        <begin position="2"/>
        <end position="119"/>
    </location>
</feature>
<dbReference type="SUPFAM" id="SSF52172">
    <property type="entry name" value="CheY-like"/>
    <property type="match status" value="1"/>
</dbReference>
<evidence type="ECO:0000256" key="7">
    <source>
        <dbReference type="ARBA" id="ARBA00023163"/>
    </source>
</evidence>
<dbReference type="PRINTS" id="PR00032">
    <property type="entry name" value="HTHARAC"/>
</dbReference>
<dbReference type="SMART" id="SM00342">
    <property type="entry name" value="HTH_ARAC"/>
    <property type="match status" value="1"/>
</dbReference>
<dbReference type="InterPro" id="IPR018062">
    <property type="entry name" value="HTH_AraC-typ_CS"/>
</dbReference>
<dbReference type="PROSITE" id="PS01124">
    <property type="entry name" value="HTH_ARAC_FAMILY_2"/>
    <property type="match status" value="1"/>
</dbReference>
<evidence type="ECO:0000259" key="9">
    <source>
        <dbReference type="PROSITE" id="PS01124"/>
    </source>
</evidence>
<dbReference type="EMBL" id="SIRE01000033">
    <property type="protein sequence ID" value="TBL70315.1"/>
    <property type="molecule type" value="Genomic_DNA"/>
</dbReference>
<accession>A0A4V2J380</accession>
<dbReference type="Proteomes" id="UP000293142">
    <property type="component" value="Unassembled WGS sequence"/>
</dbReference>
<proteinExistence type="predicted"/>
<feature type="modified residue" description="4-aspartylphosphate" evidence="8">
    <location>
        <position position="54"/>
    </location>
</feature>
<keyword evidence="2" id="KW-0963">Cytoplasm</keyword>
<dbReference type="Gene3D" id="1.10.10.60">
    <property type="entry name" value="Homeodomain-like"/>
    <property type="match status" value="2"/>
</dbReference>
<dbReference type="PANTHER" id="PTHR42713">
    <property type="entry name" value="HISTIDINE KINASE-RELATED"/>
    <property type="match status" value="1"/>
</dbReference>
<name>A0A4V2J380_9BACL</name>
<dbReference type="Pfam" id="PF12833">
    <property type="entry name" value="HTH_18"/>
    <property type="match status" value="1"/>
</dbReference>
<dbReference type="GO" id="GO:0000160">
    <property type="term" value="P:phosphorelay signal transduction system"/>
    <property type="evidence" value="ECO:0007669"/>
    <property type="project" value="UniProtKB-KW"/>
</dbReference>
<dbReference type="OrthoDB" id="9788446at2"/>
<dbReference type="GO" id="GO:0003700">
    <property type="term" value="F:DNA-binding transcription factor activity"/>
    <property type="evidence" value="ECO:0007669"/>
    <property type="project" value="InterPro"/>
</dbReference>
<dbReference type="InterPro" id="IPR020449">
    <property type="entry name" value="Tscrpt_reg_AraC-type_HTH"/>
</dbReference>
<dbReference type="Pfam" id="PF17853">
    <property type="entry name" value="GGDEF_2"/>
    <property type="match status" value="1"/>
</dbReference>
<evidence type="ECO:0000256" key="2">
    <source>
        <dbReference type="ARBA" id="ARBA00022490"/>
    </source>
</evidence>
<reference evidence="11 12" key="1">
    <citation type="submission" date="2019-02" db="EMBL/GenBank/DDBJ databases">
        <title>Paenibacillus sp. nov., isolated from surface-sterilized tissue of Thalictrum simplex L.</title>
        <authorList>
            <person name="Tuo L."/>
        </authorList>
    </citation>
    <scope>NUCLEOTIDE SEQUENCE [LARGE SCALE GENOMIC DNA]</scope>
    <source>
        <strain evidence="11 12">N2SHLJ1</strain>
    </source>
</reference>
<dbReference type="CDD" id="cd17536">
    <property type="entry name" value="REC_YesN-like"/>
    <property type="match status" value="1"/>
</dbReference>
<dbReference type="SUPFAM" id="SSF46689">
    <property type="entry name" value="Homeodomain-like"/>
    <property type="match status" value="2"/>
</dbReference>
<evidence type="ECO:0000256" key="1">
    <source>
        <dbReference type="ARBA" id="ARBA00004496"/>
    </source>
</evidence>
<dbReference type="RefSeq" id="WP_131018035.1">
    <property type="nucleotide sequence ID" value="NZ_SIRE01000033.1"/>
</dbReference>
<evidence type="ECO:0000313" key="12">
    <source>
        <dbReference type="Proteomes" id="UP000293142"/>
    </source>
</evidence>
<dbReference type="AlphaFoldDB" id="A0A4V2J380"/>
<dbReference type="SMART" id="SM00448">
    <property type="entry name" value="REC"/>
    <property type="match status" value="1"/>
</dbReference>
<organism evidence="11 12">
    <name type="scientific">Paenibacillus thalictri</name>
    <dbReference type="NCBI Taxonomy" id="2527873"/>
    <lineage>
        <taxon>Bacteria</taxon>
        <taxon>Bacillati</taxon>
        <taxon>Bacillota</taxon>
        <taxon>Bacilli</taxon>
        <taxon>Bacillales</taxon>
        <taxon>Paenibacillaceae</taxon>
        <taxon>Paenibacillus</taxon>
    </lineage>
</organism>
<evidence type="ECO:0000256" key="4">
    <source>
        <dbReference type="ARBA" id="ARBA00023012"/>
    </source>
</evidence>
<dbReference type="GO" id="GO:0043565">
    <property type="term" value="F:sequence-specific DNA binding"/>
    <property type="evidence" value="ECO:0007669"/>
    <property type="project" value="InterPro"/>
</dbReference>